<dbReference type="GO" id="GO:0006310">
    <property type="term" value="P:DNA recombination"/>
    <property type="evidence" value="ECO:0007669"/>
    <property type="project" value="InterPro"/>
</dbReference>
<dbReference type="GO" id="GO:0006269">
    <property type="term" value="P:DNA replication, synthesis of primer"/>
    <property type="evidence" value="ECO:0007669"/>
    <property type="project" value="UniProtKB-KW"/>
</dbReference>
<dbReference type="GO" id="GO:0003677">
    <property type="term" value="F:DNA binding"/>
    <property type="evidence" value="ECO:0007669"/>
    <property type="project" value="UniProtKB-KW"/>
</dbReference>
<reference evidence="9" key="1">
    <citation type="journal article" date="2014" name="Front. Microbiol.">
        <title>High frequency of phylogenetically diverse reductive dehalogenase-homologous genes in deep subseafloor sedimentary metagenomes.</title>
        <authorList>
            <person name="Kawai M."/>
            <person name="Futagami T."/>
            <person name="Toyoda A."/>
            <person name="Takaki Y."/>
            <person name="Nishi S."/>
            <person name="Hori S."/>
            <person name="Arai W."/>
            <person name="Tsubouchi T."/>
            <person name="Morono Y."/>
            <person name="Uchiyama I."/>
            <person name="Ito T."/>
            <person name="Fujiyama A."/>
            <person name="Inagaki F."/>
            <person name="Takami H."/>
        </authorList>
    </citation>
    <scope>NUCLEOTIDE SEQUENCE</scope>
    <source>
        <strain evidence="9">Expedition CK06-06</strain>
    </source>
</reference>
<evidence type="ECO:0000256" key="1">
    <source>
        <dbReference type="ARBA" id="ARBA00022515"/>
    </source>
</evidence>
<keyword evidence="2" id="KW-0235">DNA replication</keyword>
<proteinExistence type="predicted"/>
<evidence type="ECO:0000256" key="2">
    <source>
        <dbReference type="ARBA" id="ARBA00022705"/>
    </source>
</evidence>
<gene>
    <name evidence="9" type="ORF">S01H1_72373</name>
</gene>
<dbReference type="InterPro" id="IPR001650">
    <property type="entry name" value="Helicase_C-like"/>
</dbReference>
<keyword evidence="3" id="KW-0479">Metal-binding</keyword>
<keyword evidence="6" id="KW-0067">ATP-binding</keyword>
<dbReference type="InterPro" id="IPR027417">
    <property type="entry name" value="P-loop_NTPase"/>
</dbReference>
<evidence type="ECO:0000313" key="9">
    <source>
        <dbReference type="EMBL" id="GAG34647.1"/>
    </source>
</evidence>
<dbReference type="InterPro" id="IPR005259">
    <property type="entry name" value="PriA"/>
</dbReference>
<dbReference type="Gene3D" id="3.40.50.300">
    <property type="entry name" value="P-loop containing nucleotide triphosphate hydrolases"/>
    <property type="match status" value="1"/>
</dbReference>
<keyword evidence="1" id="KW-0639">Primosome</keyword>
<sequence length="243" mass="27089">RLPERVTPGGGASLPRIEIIDLREELKSGNRSIFSVALSEAIERVLDNEEQAILFLNRRGAATSIQCRNCGFVLACRRCETPLGYHLTEDVLVCHQCNQRAQVPRTCPRCMSRRIKFLGLGTQRLERETGLTFPDARLLRWDSDVTRQKHSHQEILDRFRNHEADILIGTQMVAKGLDLPRVTLVGVVNADTGLNLPDFRAGERTFQLLCQVAGRAGRGTVPGQVIIQTYAPEHYAVQAAAGH</sequence>
<dbReference type="GO" id="GO:1990077">
    <property type="term" value="C:primosome complex"/>
    <property type="evidence" value="ECO:0007669"/>
    <property type="project" value="UniProtKB-KW"/>
</dbReference>
<dbReference type="SMART" id="SM00490">
    <property type="entry name" value="HELICc"/>
    <property type="match status" value="1"/>
</dbReference>
<evidence type="ECO:0000259" key="8">
    <source>
        <dbReference type="PROSITE" id="PS51194"/>
    </source>
</evidence>
<keyword evidence="4" id="KW-0547">Nucleotide-binding</keyword>
<dbReference type="EMBL" id="BARS01048261">
    <property type="protein sequence ID" value="GAG34647.1"/>
    <property type="molecule type" value="Genomic_DNA"/>
</dbReference>
<dbReference type="PANTHER" id="PTHR30580">
    <property type="entry name" value="PRIMOSOMAL PROTEIN N"/>
    <property type="match status" value="1"/>
</dbReference>
<dbReference type="AlphaFoldDB" id="X0XGW5"/>
<dbReference type="PANTHER" id="PTHR30580:SF0">
    <property type="entry name" value="PRIMOSOMAL PROTEIN N"/>
    <property type="match status" value="1"/>
</dbReference>
<organism evidence="9">
    <name type="scientific">marine sediment metagenome</name>
    <dbReference type="NCBI Taxonomy" id="412755"/>
    <lineage>
        <taxon>unclassified sequences</taxon>
        <taxon>metagenomes</taxon>
        <taxon>ecological metagenomes</taxon>
    </lineage>
</organism>
<dbReference type="PROSITE" id="PS51194">
    <property type="entry name" value="HELICASE_CTER"/>
    <property type="match status" value="1"/>
</dbReference>
<evidence type="ECO:0000256" key="3">
    <source>
        <dbReference type="ARBA" id="ARBA00022723"/>
    </source>
</evidence>
<dbReference type="GO" id="GO:0006302">
    <property type="term" value="P:double-strand break repair"/>
    <property type="evidence" value="ECO:0007669"/>
    <property type="project" value="InterPro"/>
</dbReference>
<keyword evidence="5" id="KW-0862">Zinc</keyword>
<dbReference type="NCBIfam" id="TIGR00595">
    <property type="entry name" value="priA"/>
    <property type="match status" value="1"/>
</dbReference>
<dbReference type="GO" id="GO:0046872">
    <property type="term" value="F:metal ion binding"/>
    <property type="evidence" value="ECO:0007669"/>
    <property type="project" value="UniProtKB-KW"/>
</dbReference>
<feature type="non-terminal residue" evidence="9">
    <location>
        <position position="243"/>
    </location>
</feature>
<dbReference type="SUPFAM" id="SSF52540">
    <property type="entry name" value="P-loop containing nucleoside triphosphate hydrolases"/>
    <property type="match status" value="1"/>
</dbReference>
<evidence type="ECO:0000256" key="7">
    <source>
        <dbReference type="ARBA" id="ARBA00023125"/>
    </source>
</evidence>
<evidence type="ECO:0000256" key="4">
    <source>
        <dbReference type="ARBA" id="ARBA00022741"/>
    </source>
</evidence>
<comment type="caution">
    <text evidence="9">The sequence shown here is derived from an EMBL/GenBank/DDBJ whole genome shotgun (WGS) entry which is preliminary data.</text>
</comment>
<dbReference type="Pfam" id="PF00271">
    <property type="entry name" value="Helicase_C"/>
    <property type="match status" value="1"/>
</dbReference>
<dbReference type="GO" id="GO:0043138">
    <property type="term" value="F:3'-5' DNA helicase activity"/>
    <property type="evidence" value="ECO:0007669"/>
    <property type="project" value="TreeGrafter"/>
</dbReference>
<evidence type="ECO:0000256" key="5">
    <source>
        <dbReference type="ARBA" id="ARBA00022833"/>
    </source>
</evidence>
<protein>
    <recommendedName>
        <fullName evidence="8">Helicase C-terminal domain-containing protein</fullName>
    </recommendedName>
</protein>
<name>X0XGW5_9ZZZZ</name>
<feature type="domain" description="Helicase C-terminal" evidence="8">
    <location>
        <begin position="48"/>
        <end position="243"/>
    </location>
</feature>
<keyword evidence="7" id="KW-0238">DNA-binding</keyword>
<feature type="non-terminal residue" evidence="9">
    <location>
        <position position="1"/>
    </location>
</feature>
<dbReference type="GO" id="GO:0006270">
    <property type="term" value="P:DNA replication initiation"/>
    <property type="evidence" value="ECO:0007669"/>
    <property type="project" value="TreeGrafter"/>
</dbReference>
<dbReference type="GO" id="GO:0005524">
    <property type="term" value="F:ATP binding"/>
    <property type="evidence" value="ECO:0007669"/>
    <property type="project" value="UniProtKB-KW"/>
</dbReference>
<dbReference type="CDD" id="cd18804">
    <property type="entry name" value="SF2_C_priA"/>
    <property type="match status" value="1"/>
</dbReference>
<accession>X0XGW5</accession>
<evidence type="ECO:0000256" key="6">
    <source>
        <dbReference type="ARBA" id="ARBA00022840"/>
    </source>
</evidence>